<evidence type="ECO:0000313" key="1">
    <source>
        <dbReference type="EMBL" id="MBD3869404.1"/>
    </source>
</evidence>
<organism evidence="1 2">
    <name type="scientific">Candidatus Polarisedimenticola svalbardensis</name>
    <dbReference type="NCBI Taxonomy" id="2886004"/>
    <lineage>
        <taxon>Bacteria</taxon>
        <taxon>Pseudomonadati</taxon>
        <taxon>Acidobacteriota</taxon>
        <taxon>Candidatus Polarisedimenticolia</taxon>
        <taxon>Candidatus Polarisedimenticolales</taxon>
        <taxon>Candidatus Polarisedimenticolaceae</taxon>
        <taxon>Candidatus Polarisedimenticola</taxon>
    </lineage>
</organism>
<gene>
    <name evidence="1" type="ORF">IFK94_14885</name>
</gene>
<dbReference type="SUPFAM" id="SSF69118">
    <property type="entry name" value="AhpD-like"/>
    <property type="match status" value="1"/>
</dbReference>
<dbReference type="Gene3D" id="1.20.1290.10">
    <property type="entry name" value="AhpD-like"/>
    <property type="match status" value="1"/>
</dbReference>
<dbReference type="Proteomes" id="UP000648239">
    <property type="component" value="Unassembled WGS sequence"/>
</dbReference>
<dbReference type="AlphaFoldDB" id="A0A8J7CFE7"/>
<accession>A0A8J7CFE7</accession>
<dbReference type="InterPro" id="IPR029032">
    <property type="entry name" value="AhpD-like"/>
</dbReference>
<dbReference type="EMBL" id="JACXWD010000084">
    <property type="protein sequence ID" value="MBD3869404.1"/>
    <property type="molecule type" value="Genomic_DNA"/>
</dbReference>
<name>A0A8J7CFE7_9BACT</name>
<sequence>MSYIDRVKWGEGEPRVQKVFESVYKDRGNVPNLFRVLGRKPKLLNSFNAHVAAVMADDTVSARLKEILVVRVSTLNHCGY</sequence>
<proteinExistence type="predicted"/>
<evidence type="ECO:0000313" key="2">
    <source>
        <dbReference type="Proteomes" id="UP000648239"/>
    </source>
</evidence>
<reference evidence="1 2" key="1">
    <citation type="submission" date="2020-08" db="EMBL/GenBank/DDBJ databases">
        <title>Acidobacteriota in marine sediments use diverse sulfur dissimilation pathways.</title>
        <authorList>
            <person name="Wasmund K."/>
        </authorList>
    </citation>
    <scope>NUCLEOTIDE SEQUENCE [LARGE SCALE GENOMIC DNA]</scope>
    <source>
        <strain evidence="1">MAG AM4</strain>
    </source>
</reference>
<protein>
    <submittedName>
        <fullName evidence="1">Carboxymuconolactone decarboxylase family protein</fullName>
    </submittedName>
</protein>
<comment type="caution">
    <text evidence="1">The sequence shown here is derived from an EMBL/GenBank/DDBJ whole genome shotgun (WGS) entry which is preliminary data.</text>
</comment>